<gene>
    <name evidence="2" type="ORF">ACFPK1_12770</name>
</gene>
<keyword evidence="3" id="KW-1185">Reference proteome</keyword>
<dbReference type="Pfam" id="PF00378">
    <property type="entry name" value="ECH_1"/>
    <property type="match status" value="1"/>
</dbReference>
<dbReference type="SUPFAM" id="SSF52096">
    <property type="entry name" value="ClpP/crotonase"/>
    <property type="match status" value="1"/>
</dbReference>
<evidence type="ECO:0000313" key="2">
    <source>
        <dbReference type="EMBL" id="MFC5139108.1"/>
    </source>
</evidence>
<dbReference type="InterPro" id="IPR029045">
    <property type="entry name" value="ClpP/crotonase-like_dom_sf"/>
</dbReference>
<feature type="region of interest" description="Disordered" evidence="1">
    <location>
        <begin position="309"/>
        <end position="334"/>
    </location>
</feature>
<sequence>MRTADLDLATLRCEQDGRVLTVRVVAPPFNYMTGPMQDDLVRLVAAVDADDSVGAVVLTGGVPGRYITHFDIADLLHSAEGLPPSLPRSPVSVAVRAIKKISAVGGEPARRLLDRTPLASLGLLARFHAACEAVLRSPAVWIAAVDGPCGGGGLEVSTFFDVRLASRDAHFMLPELTIGITTTFGGQQLAKVIGPVRALELMLEARAITAAEAAALGLVNRVVDGDVLADAQQLAARYARRPRPVVAAQKAIFHDDVPLSESLTREAIAQMVCLSTRVTRAALRCWLRRQDPSGDSTFLTDLQPWRDGTALDMNAGAGQRGDEEAVGATAGRTS</sequence>
<accession>A0ABV9ZG45</accession>
<dbReference type="InterPro" id="IPR001753">
    <property type="entry name" value="Enoyl-CoA_hydra/iso"/>
</dbReference>
<dbReference type="Proteomes" id="UP001596175">
    <property type="component" value="Unassembled WGS sequence"/>
</dbReference>
<dbReference type="Gene3D" id="3.90.226.10">
    <property type="entry name" value="2-enoyl-CoA Hydratase, Chain A, domain 1"/>
    <property type="match status" value="1"/>
</dbReference>
<protein>
    <submittedName>
        <fullName evidence="2">Enoyl-CoA hydratase/isomerase family protein</fullName>
    </submittedName>
</protein>
<name>A0ABV9ZG45_9PSEU</name>
<evidence type="ECO:0000313" key="3">
    <source>
        <dbReference type="Proteomes" id="UP001596175"/>
    </source>
</evidence>
<comment type="caution">
    <text evidence="2">The sequence shown here is derived from an EMBL/GenBank/DDBJ whole genome shotgun (WGS) entry which is preliminary data.</text>
</comment>
<dbReference type="PANTHER" id="PTHR11941:SF54">
    <property type="entry name" value="ENOYL-COA HYDRATASE, MITOCHONDRIAL"/>
    <property type="match status" value="1"/>
</dbReference>
<dbReference type="EMBL" id="JBHSKG010000005">
    <property type="protein sequence ID" value="MFC5139108.1"/>
    <property type="molecule type" value="Genomic_DNA"/>
</dbReference>
<evidence type="ECO:0000256" key="1">
    <source>
        <dbReference type="SAM" id="MobiDB-lite"/>
    </source>
</evidence>
<dbReference type="CDD" id="cd06558">
    <property type="entry name" value="crotonase-like"/>
    <property type="match status" value="1"/>
</dbReference>
<dbReference type="RefSeq" id="WP_378021296.1">
    <property type="nucleotide sequence ID" value="NZ_JBHSKG010000005.1"/>
</dbReference>
<dbReference type="PANTHER" id="PTHR11941">
    <property type="entry name" value="ENOYL-COA HYDRATASE-RELATED"/>
    <property type="match status" value="1"/>
</dbReference>
<organism evidence="2 3">
    <name type="scientific">Actinomycetospora rhizophila</name>
    <dbReference type="NCBI Taxonomy" id="1416876"/>
    <lineage>
        <taxon>Bacteria</taxon>
        <taxon>Bacillati</taxon>
        <taxon>Actinomycetota</taxon>
        <taxon>Actinomycetes</taxon>
        <taxon>Pseudonocardiales</taxon>
        <taxon>Pseudonocardiaceae</taxon>
        <taxon>Actinomycetospora</taxon>
    </lineage>
</organism>
<proteinExistence type="predicted"/>
<reference evidence="3" key="1">
    <citation type="journal article" date="2019" name="Int. J. Syst. Evol. Microbiol.">
        <title>The Global Catalogue of Microorganisms (GCM) 10K type strain sequencing project: providing services to taxonomists for standard genome sequencing and annotation.</title>
        <authorList>
            <consortium name="The Broad Institute Genomics Platform"/>
            <consortium name="The Broad Institute Genome Sequencing Center for Infectious Disease"/>
            <person name="Wu L."/>
            <person name="Ma J."/>
        </authorList>
    </citation>
    <scope>NUCLEOTIDE SEQUENCE [LARGE SCALE GENOMIC DNA]</scope>
    <source>
        <strain evidence="3">XZYJ18</strain>
    </source>
</reference>